<name>A0A841R1L3_9SPIO</name>
<dbReference type="RefSeq" id="WP_184743293.1">
    <property type="nucleotide sequence ID" value="NZ_JACHGJ010000001.1"/>
</dbReference>
<evidence type="ECO:0000313" key="3">
    <source>
        <dbReference type="Proteomes" id="UP000587760"/>
    </source>
</evidence>
<dbReference type="PANTHER" id="PTHR11060:SF0">
    <property type="entry name" value="PROTEIN MEMO1"/>
    <property type="match status" value="1"/>
</dbReference>
<gene>
    <name evidence="2" type="ORF">HNR50_000517</name>
</gene>
<evidence type="ECO:0008006" key="4">
    <source>
        <dbReference type="Google" id="ProtNLM"/>
    </source>
</evidence>
<dbReference type="CDD" id="cd07361">
    <property type="entry name" value="MEMO_like"/>
    <property type="match status" value="1"/>
</dbReference>
<organism evidence="2 3">
    <name type="scientific">Spirochaeta isovalerica</name>
    <dbReference type="NCBI Taxonomy" id="150"/>
    <lineage>
        <taxon>Bacteria</taxon>
        <taxon>Pseudomonadati</taxon>
        <taxon>Spirochaetota</taxon>
        <taxon>Spirochaetia</taxon>
        <taxon>Spirochaetales</taxon>
        <taxon>Spirochaetaceae</taxon>
        <taxon>Spirochaeta</taxon>
    </lineage>
</organism>
<protein>
    <recommendedName>
        <fullName evidence="4">AmmeMemoRadiSam system protein B</fullName>
    </recommendedName>
</protein>
<evidence type="ECO:0000313" key="2">
    <source>
        <dbReference type="EMBL" id="MBB6478884.1"/>
    </source>
</evidence>
<dbReference type="Proteomes" id="UP000587760">
    <property type="component" value="Unassembled WGS sequence"/>
</dbReference>
<dbReference type="AlphaFoldDB" id="A0A841R1L3"/>
<dbReference type="Pfam" id="PF01875">
    <property type="entry name" value="Memo"/>
    <property type="match status" value="1"/>
</dbReference>
<keyword evidence="3" id="KW-1185">Reference proteome</keyword>
<accession>A0A841R1L3</accession>
<dbReference type="NCBIfam" id="TIGR04336">
    <property type="entry name" value="AmmeMemoSam_B"/>
    <property type="match status" value="1"/>
</dbReference>
<evidence type="ECO:0000256" key="1">
    <source>
        <dbReference type="ARBA" id="ARBA00006315"/>
    </source>
</evidence>
<comment type="similarity">
    <text evidence="1">Belongs to the MEMO1 family.</text>
</comment>
<dbReference type="InterPro" id="IPR002737">
    <property type="entry name" value="MEMO1_fam"/>
</dbReference>
<sequence>MDKKKDKRVRQPIVDGIFYPASGEELTALIESYAEDLIPGESDLIYTPHAGYSVAGKLMAEAFISAAKRNIKEVVIISPVHREESDTIILPNFKFFETPLGQIPINMKSLHLFQNEDSLIVRNDIPHLEEHSIEDQLPFIQFLFPEATILPVLMGKTTISLVRKVAKGLERAYSGDRNDVLFVATGNLSSYAGREESLSAAEKALSLFSGGDWRSIIENRRTGNIEACGAGPLSAFLAYFGTALSMKVLSRSESVGKESEKGKTVAYGALSFKED</sequence>
<dbReference type="PANTHER" id="PTHR11060">
    <property type="entry name" value="PROTEIN MEMO1"/>
    <property type="match status" value="1"/>
</dbReference>
<dbReference type="EMBL" id="JACHGJ010000001">
    <property type="protein sequence ID" value="MBB6478884.1"/>
    <property type="molecule type" value="Genomic_DNA"/>
</dbReference>
<proteinExistence type="inferred from homology"/>
<comment type="caution">
    <text evidence="2">The sequence shown here is derived from an EMBL/GenBank/DDBJ whole genome shotgun (WGS) entry which is preliminary data.</text>
</comment>
<dbReference type="Gene3D" id="3.40.830.10">
    <property type="entry name" value="LigB-like"/>
    <property type="match status" value="1"/>
</dbReference>
<reference evidence="2 3" key="1">
    <citation type="submission" date="2020-08" db="EMBL/GenBank/DDBJ databases">
        <title>Genomic Encyclopedia of Type Strains, Phase IV (KMG-IV): sequencing the most valuable type-strain genomes for metagenomic binning, comparative biology and taxonomic classification.</title>
        <authorList>
            <person name="Goeker M."/>
        </authorList>
    </citation>
    <scope>NUCLEOTIDE SEQUENCE [LARGE SCALE GENOMIC DNA]</scope>
    <source>
        <strain evidence="2 3">DSM 2461</strain>
    </source>
</reference>